<proteinExistence type="predicted"/>
<evidence type="ECO:0000256" key="5">
    <source>
        <dbReference type="SAM" id="MobiDB-lite"/>
    </source>
</evidence>
<evidence type="ECO:0000256" key="2">
    <source>
        <dbReference type="ARBA" id="ARBA00022771"/>
    </source>
</evidence>
<keyword evidence="8" id="KW-1185">Reference proteome</keyword>
<dbReference type="GO" id="GO:0008270">
    <property type="term" value="F:zinc ion binding"/>
    <property type="evidence" value="ECO:0007669"/>
    <property type="project" value="UniProtKB-UniRule"/>
</dbReference>
<keyword evidence="1" id="KW-0479">Metal-binding</keyword>
<keyword evidence="3" id="KW-0862">Zinc</keyword>
<dbReference type="PANTHER" id="PTHR13483">
    <property type="entry name" value="BOX C_D SNORNA PROTEIN 1-RELATED"/>
    <property type="match status" value="1"/>
</dbReference>
<dbReference type="InterPro" id="IPR007529">
    <property type="entry name" value="Znf_HIT"/>
</dbReference>
<feature type="region of interest" description="Disordered" evidence="5">
    <location>
        <begin position="1"/>
        <end position="26"/>
    </location>
</feature>
<dbReference type="PANTHER" id="PTHR13483:SF3">
    <property type="entry name" value="BOX C_D SNORNA PROTEIN 1"/>
    <property type="match status" value="1"/>
</dbReference>
<gene>
    <name evidence="7" type="ORF">CROQUDRAFT_653156</name>
</gene>
<dbReference type="EMBL" id="MU167224">
    <property type="protein sequence ID" value="KAG0149860.1"/>
    <property type="molecule type" value="Genomic_DNA"/>
</dbReference>
<evidence type="ECO:0000256" key="3">
    <source>
        <dbReference type="ARBA" id="ARBA00022833"/>
    </source>
</evidence>
<dbReference type="Pfam" id="PF04438">
    <property type="entry name" value="zf-HIT"/>
    <property type="match status" value="1"/>
</dbReference>
<evidence type="ECO:0000313" key="8">
    <source>
        <dbReference type="Proteomes" id="UP000886653"/>
    </source>
</evidence>
<dbReference type="GO" id="GO:0000492">
    <property type="term" value="P:box C/D snoRNP assembly"/>
    <property type="evidence" value="ECO:0007669"/>
    <property type="project" value="TreeGrafter"/>
</dbReference>
<reference evidence="7" key="1">
    <citation type="submission" date="2013-11" db="EMBL/GenBank/DDBJ databases">
        <title>Genome sequence of the fusiform rust pathogen reveals effectors for host alternation and coevolution with pine.</title>
        <authorList>
            <consortium name="DOE Joint Genome Institute"/>
            <person name="Smith K."/>
            <person name="Pendleton A."/>
            <person name="Kubisiak T."/>
            <person name="Anderson C."/>
            <person name="Salamov A."/>
            <person name="Aerts A."/>
            <person name="Riley R."/>
            <person name="Clum A."/>
            <person name="Lindquist E."/>
            <person name="Ence D."/>
            <person name="Campbell M."/>
            <person name="Kronenberg Z."/>
            <person name="Feau N."/>
            <person name="Dhillon B."/>
            <person name="Hamelin R."/>
            <person name="Burleigh J."/>
            <person name="Smith J."/>
            <person name="Yandell M."/>
            <person name="Nelson C."/>
            <person name="Grigoriev I."/>
            <person name="Davis J."/>
        </authorList>
    </citation>
    <scope>NUCLEOTIDE SEQUENCE</scope>
    <source>
        <strain evidence="7">G11</strain>
    </source>
</reference>
<dbReference type="Gene3D" id="3.30.60.190">
    <property type="match status" value="1"/>
</dbReference>
<dbReference type="SUPFAM" id="SSF144232">
    <property type="entry name" value="HIT/MYND zinc finger-like"/>
    <property type="match status" value="1"/>
</dbReference>
<dbReference type="InterPro" id="IPR051639">
    <property type="entry name" value="BCD1"/>
</dbReference>
<dbReference type="OrthoDB" id="272357at2759"/>
<dbReference type="AlphaFoldDB" id="A0A9P6TFL2"/>
<dbReference type="GO" id="GO:0070761">
    <property type="term" value="C:pre-snoRNP complex"/>
    <property type="evidence" value="ECO:0007669"/>
    <property type="project" value="TreeGrafter"/>
</dbReference>
<dbReference type="CDD" id="cd23023">
    <property type="entry name" value="zf-HIT_BCD1"/>
    <property type="match status" value="1"/>
</dbReference>
<protein>
    <recommendedName>
        <fullName evidence="6">HIT-type domain-containing protein</fullName>
    </recommendedName>
</protein>
<sequence>MTEHVTSSSNTTTPVLASGSGTTSSNPHRLTLCLECTLKPSIYTCPACSIRTCSLACSNQHKLRVPCAGKRNRVEAIPMNKYSWGSLMQDYTYLEDVNRVLVDARRSEKSCSSGLNLSNLEDPKILNRRDRLVKKAASEGVRLVLMAEGMSRRKMNTTNYKHP</sequence>
<accession>A0A9P6TFL2</accession>
<evidence type="ECO:0000256" key="1">
    <source>
        <dbReference type="ARBA" id="ARBA00022723"/>
    </source>
</evidence>
<keyword evidence="2 4" id="KW-0863">Zinc-finger</keyword>
<organism evidence="7 8">
    <name type="scientific">Cronartium quercuum f. sp. fusiforme G11</name>
    <dbReference type="NCBI Taxonomy" id="708437"/>
    <lineage>
        <taxon>Eukaryota</taxon>
        <taxon>Fungi</taxon>
        <taxon>Dikarya</taxon>
        <taxon>Basidiomycota</taxon>
        <taxon>Pucciniomycotina</taxon>
        <taxon>Pucciniomycetes</taxon>
        <taxon>Pucciniales</taxon>
        <taxon>Coleosporiaceae</taxon>
        <taxon>Cronartium</taxon>
    </lineage>
</organism>
<dbReference type="PROSITE" id="PS51083">
    <property type="entry name" value="ZF_HIT"/>
    <property type="match status" value="1"/>
</dbReference>
<name>A0A9P6TFL2_9BASI</name>
<evidence type="ECO:0000313" key="7">
    <source>
        <dbReference type="EMBL" id="KAG0149860.1"/>
    </source>
</evidence>
<dbReference type="GO" id="GO:0048254">
    <property type="term" value="P:snoRNA localization"/>
    <property type="evidence" value="ECO:0007669"/>
    <property type="project" value="TreeGrafter"/>
</dbReference>
<feature type="domain" description="HIT-type" evidence="6">
    <location>
        <begin position="33"/>
        <end position="67"/>
    </location>
</feature>
<comment type="caution">
    <text evidence="7">The sequence shown here is derived from an EMBL/GenBank/DDBJ whole genome shotgun (WGS) entry which is preliminary data.</text>
</comment>
<dbReference type="GO" id="GO:0005634">
    <property type="term" value="C:nucleus"/>
    <property type="evidence" value="ECO:0007669"/>
    <property type="project" value="TreeGrafter"/>
</dbReference>
<dbReference type="GO" id="GO:0000463">
    <property type="term" value="P:maturation of LSU-rRNA from tricistronic rRNA transcript (SSU-rRNA, 5.8S rRNA, LSU-rRNA)"/>
    <property type="evidence" value="ECO:0007669"/>
    <property type="project" value="TreeGrafter"/>
</dbReference>
<evidence type="ECO:0000259" key="6">
    <source>
        <dbReference type="PROSITE" id="PS51083"/>
    </source>
</evidence>
<evidence type="ECO:0000256" key="4">
    <source>
        <dbReference type="PROSITE-ProRule" id="PRU00453"/>
    </source>
</evidence>
<dbReference type="Proteomes" id="UP000886653">
    <property type="component" value="Unassembled WGS sequence"/>
</dbReference>